<dbReference type="HOGENOM" id="CLU_2971641_0_0_11"/>
<reference evidence="1 2" key="1">
    <citation type="submission" date="2008-10" db="EMBL/GenBank/DDBJ databases">
        <title>Draft genome sequence of Collinsella stercoris (DSM 13279).</title>
        <authorList>
            <person name="Sudarsanam P."/>
            <person name="Ley R."/>
            <person name="Guruge J."/>
            <person name="Turnbaugh P.J."/>
            <person name="Mahowald M."/>
            <person name="Liep D."/>
            <person name="Gordon J."/>
        </authorList>
    </citation>
    <scope>NUCLEOTIDE SEQUENCE [LARGE SCALE GENOMIC DNA]</scope>
    <source>
        <strain evidence="1 2">DSM 13279</strain>
    </source>
</reference>
<protein>
    <submittedName>
        <fullName evidence="1">Uncharacterized protein</fullName>
    </submittedName>
</protein>
<evidence type="ECO:0000313" key="2">
    <source>
        <dbReference type="Proteomes" id="UP000003560"/>
    </source>
</evidence>
<sequence>MISEDAARADRPPSPRSLIVLNSLKGKRRPSAPSFLNRSPSLTRWPARPSAILSRWAP</sequence>
<dbReference type="Proteomes" id="UP000003560">
    <property type="component" value="Unassembled WGS sequence"/>
</dbReference>
<accession>B6G8U7</accession>
<gene>
    <name evidence="1" type="ORF">COLSTE_00488</name>
</gene>
<proteinExistence type="predicted"/>
<name>B6G8U7_9ACTN</name>
<reference evidence="1 2" key="2">
    <citation type="submission" date="2008-10" db="EMBL/GenBank/DDBJ databases">
        <authorList>
            <person name="Fulton L."/>
            <person name="Clifton S."/>
            <person name="Fulton B."/>
            <person name="Xu J."/>
            <person name="Minx P."/>
            <person name="Pepin K.H."/>
            <person name="Johnson M."/>
            <person name="Thiruvilangam P."/>
            <person name="Bhonagiri V."/>
            <person name="Nash W.E."/>
            <person name="Mardis E.R."/>
            <person name="Wilson R.K."/>
        </authorList>
    </citation>
    <scope>NUCLEOTIDE SEQUENCE [LARGE SCALE GENOMIC DNA]</scope>
    <source>
        <strain evidence="1 2">DSM 13279</strain>
    </source>
</reference>
<comment type="caution">
    <text evidence="1">The sequence shown here is derived from an EMBL/GenBank/DDBJ whole genome shotgun (WGS) entry which is preliminary data.</text>
</comment>
<organism evidence="1 2">
    <name type="scientific">Collinsella stercoris DSM 13279</name>
    <dbReference type="NCBI Taxonomy" id="445975"/>
    <lineage>
        <taxon>Bacteria</taxon>
        <taxon>Bacillati</taxon>
        <taxon>Actinomycetota</taxon>
        <taxon>Coriobacteriia</taxon>
        <taxon>Coriobacteriales</taxon>
        <taxon>Coriobacteriaceae</taxon>
        <taxon>Collinsella</taxon>
    </lineage>
</organism>
<dbReference type="AlphaFoldDB" id="B6G8U7"/>
<dbReference type="EMBL" id="ABXJ01000027">
    <property type="protein sequence ID" value="EEA91346.1"/>
    <property type="molecule type" value="Genomic_DNA"/>
</dbReference>
<keyword evidence="2" id="KW-1185">Reference proteome</keyword>
<dbReference type="STRING" id="445975.COLSTE_00488"/>
<evidence type="ECO:0000313" key="1">
    <source>
        <dbReference type="EMBL" id="EEA91346.1"/>
    </source>
</evidence>